<gene>
    <name evidence="1" type="ORF">C7M61_004496</name>
</gene>
<dbReference type="VEuPathDB" id="FungiDB:C7M61_004496"/>
<keyword evidence="2" id="KW-1185">Reference proteome</keyword>
<comment type="caution">
    <text evidence="1">The sequence shown here is derived from an EMBL/GenBank/DDBJ whole genome shotgun (WGS) entry which is preliminary data.</text>
</comment>
<organism evidence="1 2">
    <name type="scientific">Candidozyma pseudohaemuli</name>
    <dbReference type="NCBI Taxonomy" id="418784"/>
    <lineage>
        <taxon>Eukaryota</taxon>
        <taxon>Fungi</taxon>
        <taxon>Dikarya</taxon>
        <taxon>Ascomycota</taxon>
        <taxon>Saccharomycotina</taxon>
        <taxon>Pichiomycetes</taxon>
        <taxon>Metschnikowiaceae</taxon>
        <taxon>Candidozyma</taxon>
    </lineage>
</organism>
<dbReference type="RefSeq" id="XP_024711965.1">
    <property type="nucleotide sequence ID" value="XM_024859816.1"/>
</dbReference>
<reference evidence="1 2" key="1">
    <citation type="submission" date="2018-03" db="EMBL/GenBank/DDBJ databases">
        <title>Candida pseudohaemulonii genome assembly and annotation.</title>
        <authorList>
            <person name="Munoz J.F."/>
            <person name="Gade L.G."/>
            <person name="Chow N.A."/>
            <person name="Litvintseva A.P."/>
            <person name="Loparev V.N."/>
            <person name="Cuomo C.A."/>
        </authorList>
    </citation>
    <scope>NUCLEOTIDE SEQUENCE [LARGE SCALE GENOMIC DNA]</scope>
    <source>
        <strain evidence="1 2">B12108</strain>
    </source>
</reference>
<dbReference type="STRING" id="418784.A0A2P7YHL6"/>
<accession>A0A2P7YHL6</accession>
<evidence type="ECO:0000313" key="2">
    <source>
        <dbReference type="Proteomes" id="UP000241107"/>
    </source>
</evidence>
<name>A0A2P7YHL6_9ASCO</name>
<dbReference type="Proteomes" id="UP000241107">
    <property type="component" value="Unassembled WGS sequence"/>
</dbReference>
<proteinExistence type="predicted"/>
<sequence length="443" mass="51867">MSFVSRYDTGDREEIDELVDFLDAFWKKEHIDGLENYLLNELQFANIESPVELRMHDSYHIAILLFWEVFELNSFNEVSSVAREEIVALWERFIKVINIKSVLEFLPLKRFLLIMEDTGSLEVLTGAVNILAWLVSEDEGEETSDFLDYTQFLGEVLKWYLTENSAGECVDSLFELLHECLDDALDKAIELLDKSIDELPLVYNSAKMERYHEVFEIVLDREHEIPESLLLMVVCMADLEEFSEQNGDLETLIEYYTALWEILEKSPNMFPMLESRIRAILGLLERGLDELSVEPSLARFFEKLTSCTSHYVNQWAKQEDSMKRIIRKLSFKEPQHLKVLEIINYSFIEDKCTFFNDKLQTLVLSKDTDARRAILGVMKDPEFFAMFASNGQLSMDVFRQMEEPLLHEYLVSLSQHSHSYEYLLENTTGAVRVYWKMVKGDYR</sequence>
<dbReference type="AlphaFoldDB" id="A0A2P7YHL6"/>
<dbReference type="GeneID" id="36567883"/>
<protein>
    <submittedName>
        <fullName evidence="1">Uncharacterized protein</fullName>
    </submittedName>
</protein>
<dbReference type="EMBL" id="PYFQ01000015">
    <property type="protein sequence ID" value="PSK35460.1"/>
    <property type="molecule type" value="Genomic_DNA"/>
</dbReference>
<evidence type="ECO:0000313" key="1">
    <source>
        <dbReference type="EMBL" id="PSK35460.1"/>
    </source>
</evidence>